<dbReference type="GeneID" id="5324602"/>
<evidence type="ECO:0000313" key="2">
    <source>
        <dbReference type="EMBL" id="ABR54044.1"/>
    </source>
</evidence>
<reference evidence="2" key="1">
    <citation type="submission" date="2007-06" db="EMBL/GenBank/DDBJ databases">
        <title>Complete sequence of Methanococcus vannielii SB.</title>
        <authorList>
            <consortium name="US DOE Joint Genome Institute"/>
            <person name="Copeland A."/>
            <person name="Lucas S."/>
            <person name="Lapidus A."/>
            <person name="Barry K."/>
            <person name="Glavina del Rio T."/>
            <person name="Dalin E."/>
            <person name="Tice H."/>
            <person name="Pitluck S."/>
            <person name="Chain P."/>
            <person name="Malfatti S."/>
            <person name="Shin M."/>
            <person name="Vergez L."/>
            <person name="Schmutz J."/>
            <person name="Larimer F."/>
            <person name="Land M."/>
            <person name="Hauser L."/>
            <person name="Kyrpides N."/>
            <person name="Anderson I."/>
            <person name="Sieprawska-Lupa M."/>
            <person name="Whitman W.B."/>
            <person name="Richardson P."/>
        </authorList>
    </citation>
    <scope>NUCLEOTIDE SEQUENCE [LARGE SCALE GENOMIC DNA]</scope>
    <source>
        <strain evidence="2">SB</strain>
    </source>
</reference>
<dbReference type="AlphaFoldDB" id="A6UNH2"/>
<keyword evidence="1" id="KW-0812">Transmembrane</keyword>
<dbReference type="EMBL" id="CP000742">
    <property type="protein sequence ID" value="ABR54044.1"/>
    <property type="molecule type" value="Genomic_DNA"/>
</dbReference>
<dbReference type="KEGG" id="mvn:Mevan_0133"/>
<evidence type="ECO:0000313" key="3">
    <source>
        <dbReference type="Proteomes" id="UP000001107"/>
    </source>
</evidence>
<dbReference type="RefSeq" id="WP_011971948.1">
    <property type="nucleotide sequence ID" value="NC_009634.1"/>
</dbReference>
<proteinExistence type="predicted"/>
<protein>
    <submittedName>
        <fullName evidence="2">Uncharacterized protein</fullName>
    </submittedName>
</protein>
<dbReference type="eggNOG" id="arCOG09551">
    <property type="taxonomic scope" value="Archaea"/>
</dbReference>
<dbReference type="STRING" id="406327.Mevan_0133"/>
<feature type="transmembrane region" description="Helical" evidence="1">
    <location>
        <begin position="262"/>
        <end position="282"/>
    </location>
</feature>
<gene>
    <name evidence="2" type="ordered locus">Mevan_0133</name>
</gene>
<keyword evidence="1" id="KW-1133">Transmembrane helix</keyword>
<evidence type="ECO:0000256" key="1">
    <source>
        <dbReference type="SAM" id="Phobius"/>
    </source>
</evidence>
<accession>A6UNH2</accession>
<dbReference type="HOGENOM" id="CLU_968437_0_0_2"/>
<dbReference type="Proteomes" id="UP000001107">
    <property type="component" value="Chromosome"/>
</dbReference>
<sequence>MKLITILTLFFFIFAIFSQNFALDNLILKIDPNTIETNGELLYFNISVENIPQKGGIYSGMDGSTVIDEELDGGLGALDVHIDFSTENLQPIEFNWSENCKNEKWKEFKFENGNFYLSITFDETRYEDSVFIGTIVFSPKKESNTELSLSGTTSSDLGYGYSKISRIANTKTGTTRLIYPDTEFKGSEIIINGVKEYGGSTKLEDTFDDSKIASSSGSNVVYNIQVIPNQKEPEIIIKEVYIEEISPNITIIVKNNGSINPFLLLSIFFGSIISGAVFGSIFKGKTL</sequence>
<organism evidence="2 3">
    <name type="scientific">Methanococcus vannielii (strain ATCC 35089 / DSM 1224 / JCM 13029 / OCM 148 / SB)</name>
    <dbReference type="NCBI Taxonomy" id="406327"/>
    <lineage>
        <taxon>Archaea</taxon>
        <taxon>Methanobacteriati</taxon>
        <taxon>Methanobacteriota</taxon>
        <taxon>Methanomada group</taxon>
        <taxon>Methanococci</taxon>
        <taxon>Methanococcales</taxon>
        <taxon>Methanococcaceae</taxon>
        <taxon>Methanococcus</taxon>
    </lineage>
</organism>
<name>A6UNH2_METVS</name>
<keyword evidence="3" id="KW-1185">Reference proteome</keyword>
<dbReference type="OrthoDB" id="65804at2157"/>
<keyword evidence="1" id="KW-0472">Membrane</keyword>